<accession>A0A934N4M4</accession>
<proteinExistence type="predicted"/>
<protein>
    <submittedName>
        <fullName evidence="3">Pilus assembly protein</fullName>
    </submittedName>
</protein>
<feature type="transmembrane region" description="Helical" evidence="1">
    <location>
        <begin position="31"/>
        <end position="51"/>
    </location>
</feature>
<evidence type="ECO:0000313" key="3">
    <source>
        <dbReference type="EMBL" id="MBJ7536156.1"/>
    </source>
</evidence>
<keyword evidence="4" id="KW-1185">Reference proteome</keyword>
<keyword evidence="1" id="KW-1133">Transmembrane helix</keyword>
<name>A0A934N4M4_9GAMM</name>
<dbReference type="Proteomes" id="UP000628710">
    <property type="component" value="Unassembled WGS sequence"/>
</dbReference>
<dbReference type="AlphaFoldDB" id="A0A934N4M4"/>
<keyword evidence="2" id="KW-0732">Signal</keyword>
<evidence type="ECO:0000256" key="2">
    <source>
        <dbReference type="SAM" id="SignalP"/>
    </source>
</evidence>
<keyword evidence="1" id="KW-0472">Membrane</keyword>
<sequence>MLSACKRALARLCKTQANATHPSFLKDQSGAVAPFAVLALVGALIAISFAVDTSRMINSSAQVKRATDAAAMAIGNIELRSGNEGKLSDLQTVAYGYVKNNLGMDAELLGQIAQSQIRVSRGKSDNGVTYSVSVTLNAQSALLGAEEVGQVISSTTEVVTQDTEVALVIPNSAGSASSANLSALHELSKDFMGELDVEGGNVWFSLIPFMSSVNVFDPDDPDRIHRWSKEGALNPPALRSLFRTGKLRSLADPRAPDVITHRLCMFRGLGVGENAFWDEPPTSQFGVYYSAGSAGNQPFVRPVISWDGPNPVVWPDPAVGAREIWPQKACPIAPLLPLTSDVDKLDARFAQMQPVDATYNNLAIAMGWAGSSLAPNMRGAAGWGDSKLPLDFNESVKAIVVLFDADDYSGDTNGYNRGSLGSNGSGAIGLYGVAQRRFRDLCRDFRSKDIKFFMLIAFPSGEVEGPVGNEISDLLDGRFGTEAVPSLQTCTGNGGALYAISSPSFSEGRSQFKKYLKTVAGKIRSNYYVRLIN</sequence>
<dbReference type="EMBL" id="JAEMNX010000001">
    <property type="protein sequence ID" value="MBJ7536156.1"/>
    <property type="molecule type" value="Genomic_DNA"/>
</dbReference>
<evidence type="ECO:0000313" key="4">
    <source>
        <dbReference type="Proteomes" id="UP000628710"/>
    </source>
</evidence>
<reference evidence="3" key="1">
    <citation type="submission" date="2020-12" db="EMBL/GenBank/DDBJ databases">
        <title>Marinomonas arctica sp. nov., a psychrotolerant bacterium isolated from the Arctic.</title>
        <authorList>
            <person name="Zhang Y."/>
        </authorList>
    </citation>
    <scope>NUCLEOTIDE SEQUENCE</scope>
    <source>
        <strain evidence="3">C1424</strain>
    </source>
</reference>
<organism evidence="3 4">
    <name type="scientific">Marinomonas transparens</name>
    <dbReference type="NCBI Taxonomy" id="2795388"/>
    <lineage>
        <taxon>Bacteria</taxon>
        <taxon>Pseudomonadati</taxon>
        <taxon>Pseudomonadota</taxon>
        <taxon>Gammaproteobacteria</taxon>
        <taxon>Oceanospirillales</taxon>
        <taxon>Oceanospirillaceae</taxon>
        <taxon>Marinomonas</taxon>
    </lineage>
</organism>
<comment type="caution">
    <text evidence="3">The sequence shown here is derived from an EMBL/GenBank/DDBJ whole genome shotgun (WGS) entry which is preliminary data.</text>
</comment>
<keyword evidence="1" id="KW-0812">Transmembrane</keyword>
<feature type="signal peptide" evidence="2">
    <location>
        <begin position="1"/>
        <end position="19"/>
    </location>
</feature>
<gene>
    <name evidence="3" type="ORF">I8J31_00535</name>
</gene>
<evidence type="ECO:0000256" key="1">
    <source>
        <dbReference type="SAM" id="Phobius"/>
    </source>
</evidence>
<feature type="chain" id="PRO_5037367805" evidence="2">
    <location>
        <begin position="20"/>
        <end position="533"/>
    </location>
</feature>